<dbReference type="GO" id="GO:0005524">
    <property type="term" value="F:ATP binding"/>
    <property type="evidence" value="ECO:0007669"/>
    <property type="project" value="UniProtKB-UniRule"/>
</dbReference>
<name>A0A495PY57_9FLAO</name>
<dbReference type="SUPFAM" id="SSF51998">
    <property type="entry name" value="PFL-like glycyl radical enzymes"/>
    <property type="match status" value="1"/>
</dbReference>
<evidence type="ECO:0000313" key="12">
    <source>
        <dbReference type="EMBL" id="RKS55567.1"/>
    </source>
</evidence>
<dbReference type="SUPFAM" id="SSF48168">
    <property type="entry name" value="R1 subunit of ribonucleotide reductase, N-terminal domain"/>
    <property type="match status" value="1"/>
</dbReference>
<dbReference type="PROSITE" id="PS51161">
    <property type="entry name" value="ATP_CONE"/>
    <property type="match status" value="1"/>
</dbReference>
<evidence type="ECO:0000313" key="13">
    <source>
        <dbReference type="Proteomes" id="UP000276282"/>
    </source>
</evidence>
<evidence type="ECO:0000256" key="8">
    <source>
        <dbReference type="ARBA" id="ARBA00047754"/>
    </source>
</evidence>
<dbReference type="PANTHER" id="PTHR11573">
    <property type="entry name" value="RIBONUCLEOSIDE-DIPHOSPHATE REDUCTASE LARGE CHAIN"/>
    <property type="match status" value="1"/>
</dbReference>
<evidence type="ECO:0000256" key="2">
    <source>
        <dbReference type="ARBA" id="ARBA00012274"/>
    </source>
</evidence>
<feature type="domain" description="ATP-cone" evidence="11">
    <location>
        <begin position="1"/>
        <end position="91"/>
    </location>
</feature>
<dbReference type="Pfam" id="PF03477">
    <property type="entry name" value="ATP-cone"/>
    <property type="match status" value="1"/>
</dbReference>
<dbReference type="EC" id="1.17.4.1" evidence="2 10"/>
<evidence type="ECO:0000256" key="10">
    <source>
        <dbReference type="RuleBase" id="RU003410"/>
    </source>
</evidence>
<keyword evidence="7 10" id="KW-0215">Deoxyribonucleotide synthesis</keyword>
<comment type="catalytic activity">
    <reaction evidence="8 10">
        <text>a 2'-deoxyribonucleoside 5'-diphosphate + [thioredoxin]-disulfide + H2O = a ribonucleoside 5'-diphosphate + [thioredoxin]-dithiol</text>
        <dbReference type="Rhea" id="RHEA:23252"/>
        <dbReference type="Rhea" id="RHEA-COMP:10698"/>
        <dbReference type="Rhea" id="RHEA-COMP:10700"/>
        <dbReference type="ChEBI" id="CHEBI:15377"/>
        <dbReference type="ChEBI" id="CHEBI:29950"/>
        <dbReference type="ChEBI" id="CHEBI:50058"/>
        <dbReference type="ChEBI" id="CHEBI:57930"/>
        <dbReference type="ChEBI" id="CHEBI:73316"/>
        <dbReference type="EC" id="1.17.4.1"/>
    </reaction>
</comment>
<dbReference type="Pfam" id="PF00317">
    <property type="entry name" value="Ribonuc_red_lgN"/>
    <property type="match status" value="1"/>
</dbReference>
<dbReference type="Pfam" id="PF02867">
    <property type="entry name" value="Ribonuc_red_lgC"/>
    <property type="match status" value="1"/>
</dbReference>
<dbReference type="InterPro" id="IPR013509">
    <property type="entry name" value="RNR_lsu_N"/>
</dbReference>
<evidence type="ECO:0000259" key="11">
    <source>
        <dbReference type="PROSITE" id="PS51161"/>
    </source>
</evidence>
<dbReference type="PANTHER" id="PTHR11573:SF6">
    <property type="entry name" value="RIBONUCLEOSIDE-DIPHOSPHATE REDUCTASE LARGE SUBUNIT"/>
    <property type="match status" value="1"/>
</dbReference>
<evidence type="ECO:0000256" key="3">
    <source>
        <dbReference type="ARBA" id="ARBA00022533"/>
    </source>
</evidence>
<dbReference type="RefSeq" id="WP_121344371.1">
    <property type="nucleotide sequence ID" value="NZ_RBLG01000001.1"/>
</dbReference>
<dbReference type="InterPro" id="IPR005144">
    <property type="entry name" value="ATP-cone_dom"/>
</dbReference>
<accession>A0A495PY57</accession>
<dbReference type="GO" id="GO:0004748">
    <property type="term" value="F:ribonucleoside-diphosphate reductase activity, thioredoxin disulfide as acceptor"/>
    <property type="evidence" value="ECO:0007669"/>
    <property type="project" value="UniProtKB-EC"/>
</dbReference>
<comment type="caution">
    <text evidence="12">The sequence shown here is derived from an EMBL/GenBank/DDBJ whole genome shotgun (WGS) entry which is preliminary data.</text>
</comment>
<sequence>MYVLKRDGHKEPVMFDKITARIKKLCYGLNELVDPLKVAMRVIEGLYDGVTTSELDNLAAEVSATMTTSHPDYAKLAARISVSNLHKNTKKTFSEVMTDLHEYVNPRTGKKAPLLADEVQKVIQENKELLDSTIIYNRDFNYDYFGFKTLERSYLLKLNGKIAERPQHMLMRVSIGIHIDDIDAAIETYDLMSKKFFTHATPTLFNSGTPKPQMSSCFLLTMKDDSIDGIYDTLKQTAKISQSAGGIGLSIHNVRATGSYISGTNGTSNGIVPMLRVFNDTARYVDQGGGKRKGSFAMYVEPWHADIFDFLDLKKNHGKEEMRARDLFYAMWIPDLFMQRVEKDENWTLMCPNECPGLFDIYGDEFEALYHKYEAEGKGRKSIKARELWEKILESQIETGTPYMLYKDAANRKSNQKNLGTIRSSNLCTEIMEYTSPDEVAVCNLASIALPMFIKGNEFDHKELYKITKRVIKNLNKVIDRNYYPVKEAENSNVRHRPVGLGVQGLADAFIKLRMPFTSDEAKALNQEIFETLYFASVTASMELAIEEGPYSTYEGSPISKGEFQYNMWGIKDEDLSGRWDWAKLRKQVMKNGVRNSLLMAPMPTASTSQILGNNEAFEPYTSNIYTRRVLSGEFIVVNKHLLEDLVERNLWTEDVKNAILRANGSVQGIDIIPQDLKELYKTVWELSMKDIIDMSRQRGYFIDQSQSLNLFMENANNSKLTSMHFYAWKSGLKTGMYYLRTKSAVDAIKFTLSKETKKEPVLESYAELAQPDEVVAPVKAAVQPTPQPVQVAVEGDALSPDELKALIAQAKEAEGDDCLMCGS</sequence>
<keyword evidence="3" id="KW-0021">Allosteric enzyme</keyword>
<keyword evidence="13" id="KW-1185">Reference proteome</keyword>
<dbReference type="EMBL" id="RBLG01000001">
    <property type="protein sequence ID" value="RKS55567.1"/>
    <property type="molecule type" value="Genomic_DNA"/>
</dbReference>
<dbReference type="GO" id="GO:0005971">
    <property type="term" value="C:ribonucleoside-diphosphate reductase complex"/>
    <property type="evidence" value="ECO:0007669"/>
    <property type="project" value="TreeGrafter"/>
</dbReference>
<evidence type="ECO:0000256" key="6">
    <source>
        <dbReference type="ARBA" id="ARBA00023002"/>
    </source>
</evidence>
<dbReference type="InterPro" id="IPR039718">
    <property type="entry name" value="Rrm1"/>
</dbReference>
<keyword evidence="5 9" id="KW-0067">ATP-binding</keyword>
<comment type="similarity">
    <text evidence="1 10">Belongs to the ribonucleoside diphosphate reductase large chain family.</text>
</comment>
<dbReference type="CDD" id="cd01679">
    <property type="entry name" value="RNR_I"/>
    <property type="match status" value="1"/>
</dbReference>
<dbReference type="NCBIfam" id="TIGR02506">
    <property type="entry name" value="NrdE_NrdA"/>
    <property type="match status" value="1"/>
</dbReference>
<dbReference type="Gene3D" id="3.20.70.20">
    <property type="match status" value="1"/>
</dbReference>
<dbReference type="InterPro" id="IPR000788">
    <property type="entry name" value="RNR_lg_C"/>
</dbReference>
<proteinExistence type="inferred from homology"/>
<dbReference type="PRINTS" id="PR01183">
    <property type="entry name" value="RIBORDTASEM1"/>
</dbReference>
<dbReference type="Proteomes" id="UP000276282">
    <property type="component" value="Unassembled WGS sequence"/>
</dbReference>
<comment type="function">
    <text evidence="10">Provides the precursors necessary for DNA synthesis. Catalyzes the biosynthesis of deoxyribonucleotides from the corresponding ribonucleotides.</text>
</comment>
<evidence type="ECO:0000256" key="7">
    <source>
        <dbReference type="ARBA" id="ARBA00023116"/>
    </source>
</evidence>
<evidence type="ECO:0000256" key="5">
    <source>
        <dbReference type="ARBA" id="ARBA00022840"/>
    </source>
</evidence>
<keyword evidence="4 9" id="KW-0547">Nucleotide-binding</keyword>
<reference evidence="12 13" key="1">
    <citation type="submission" date="2018-10" db="EMBL/GenBank/DDBJ databases">
        <title>Genomic Encyclopedia of Archaeal and Bacterial Type Strains, Phase II (KMG-II): from individual species to whole genera.</title>
        <authorList>
            <person name="Goeker M."/>
        </authorList>
    </citation>
    <scope>NUCLEOTIDE SEQUENCE [LARGE SCALE GENOMIC DNA]</scope>
    <source>
        <strain evidence="12 13">DSM 19839</strain>
    </source>
</reference>
<dbReference type="InterPro" id="IPR008926">
    <property type="entry name" value="RNR_R1-su_N"/>
</dbReference>
<organism evidence="12 13">
    <name type="scientific">Gillisia mitskevichiae</name>
    <dbReference type="NCBI Taxonomy" id="270921"/>
    <lineage>
        <taxon>Bacteria</taxon>
        <taxon>Pseudomonadati</taxon>
        <taxon>Bacteroidota</taxon>
        <taxon>Flavobacteriia</taxon>
        <taxon>Flavobacteriales</taxon>
        <taxon>Flavobacteriaceae</taxon>
        <taxon>Gillisia</taxon>
    </lineage>
</organism>
<dbReference type="UniPathway" id="UPA00326"/>
<dbReference type="AlphaFoldDB" id="A0A495PY57"/>
<dbReference type="GO" id="GO:0009263">
    <property type="term" value="P:deoxyribonucleotide biosynthetic process"/>
    <property type="evidence" value="ECO:0007669"/>
    <property type="project" value="UniProtKB-KW"/>
</dbReference>
<evidence type="ECO:0000256" key="4">
    <source>
        <dbReference type="ARBA" id="ARBA00022741"/>
    </source>
</evidence>
<dbReference type="OrthoDB" id="9762933at2"/>
<dbReference type="InterPro" id="IPR013346">
    <property type="entry name" value="NrdE_NrdA_C"/>
</dbReference>
<protein>
    <recommendedName>
        <fullName evidence="2 10">Ribonucleoside-diphosphate reductase</fullName>
        <ecNumber evidence="2 10">1.17.4.1</ecNumber>
    </recommendedName>
</protein>
<evidence type="ECO:0000256" key="9">
    <source>
        <dbReference type="PROSITE-ProRule" id="PRU00492"/>
    </source>
</evidence>
<gene>
    <name evidence="12" type="ORF">BC962_0532</name>
</gene>
<dbReference type="FunFam" id="3.20.70.20:FF:000010">
    <property type="entry name" value="Ribonucleoside-diphosphate reductase"/>
    <property type="match status" value="1"/>
</dbReference>
<dbReference type="PROSITE" id="PS00089">
    <property type="entry name" value="RIBORED_LARGE"/>
    <property type="match status" value="1"/>
</dbReference>
<evidence type="ECO:0000256" key="1">
    <source>
        <dbReference type="ARBA" id="ARBA00010406"/>
    </source>
</evidence>
<keyword evidence="6 10" id="KW-0560">Oxidoreductase</keyword>